<dbReference type="PIRSF" id="PIRSF030561">
    <property type="entry name" value="UCP030561"/>
    <property type="match status" value="1"/>
</dbReference>
<dbReference type="InterPro" id="IPR037401">
    <property type="entry name" value="SnoaL-like"/>
</dbReference>
<evidence type="ECO:0000259" key="1">
    <source>
        <dbReference type="Pfam" id="PF12680"/>
    </source>
</evidence>
<accession>A0A3S4DPY5</accession>
<feature type="domain" description="SnoaL-like" evidence="1">
    <location>
        <begin position="22"/>
        <end position="121"/>
    </location>
</feature>
<dbReference type="Gene3D" id="3.10.450.50">
    <property type="match status" value="1"/>
</dbReference>
<reference evidence="2 3" key="1">
    <citation type="submission" date="2018-12" db="EMBL/GenBank/DDBJ databases">
        <authorList>
            <consortium name="Pathogen Informatics"/>
        </authorList>
    </citation>
    <scope>NUCLEOTIDE SEQUENCE [LARGE SCALE GENOMIC DNA]</scope>
    <source>
        <strain evidence="2 3">NCTC11214</strain>
    </source>
</reference>
<dbReference type="InterPro" id="IPR032710">
    <property type="entry name" value="NTF2-like_dom_sf"/>
</dbReference>
<dbReference type="AlphaFoldDB" id="A0A3S4DPY5"/>
<protein>
    <submittedName>
        <fullName evidence="2">Uncharacterized conserved protein</fullName>
    </submittedName>
</protein>
<dbReference type="Pfam" id="PF12680">
    <property type="entry name" value="SnoaL_2"/>
    <property type="match status" value="1"/>
</dbReference>
<sequence>MTVYLAQGDAMNQKSLRPEDVVQRQLDAYNARDIEAFMACWAEDALYYQHPDTLLASGKAEIRQRHVARFKEPSLYGERIKRMAVGNMVVDQEVVTRNFPQGRGSMDVIAIYHVEQGKITRAWFNIGPCVLDEGAL</sequence>
<dbReference type="EMBL" id="LR134117">
    <property type="protein sequence ID" value="VDZ63690.1"/>
    <property type="molecule type" value="Genomic_DNA"/>
</dbReference>
<dbReference type="InterPro" id="IPR008317">
    <property type="entry name" value="UCP030561"/>
</dbReference>
<evidence type="ECO:0000313" key="2">
    <source>
        <dbReference type="EMBL" id="VDZ63690.1"/>
    </source>
</evidence>
<proteinExistence type="predicted"/>
<gene>
    <name evidence="2" type="ORF">NCTC11214_04591</name>
</gene>
<name>A0A3S4DPY5_SEROD</name>
<dbReference type="KEGG" id="sof:NCTC11214_04591"/>
<dbReference type="SUPFAM" id="SSF54427">
    <property type="entry name" value="NTF2-like"/>
    <property type="match status" value="1"/>
</dbReference>
<evidence type="ECO:0000313" key="3">
    <source>
        <dbReference type="Proteomes" id="UP000281391"/>
    </source>
</evidence>
<organism evidence="2 3">
    <name type="scientific">Serratia odorifera</name>
    <dbReference type="NCBI Taxonomy" id="618"/>
    <lineage>
        <taxon>Bacteria</taxon>
        <taxon>Pseudomonadati</taxon>
        <taxon>Pseudomonadota</taxon>
        <taxon>Gammaproteobacteria</taxon>
        <taxon>Enterobacterales</taxon>
        <taxon>Yersiniaceae</taxon>
        <taxon>Serratia</taxon>
    </lineage>
</organism>
<dbReference type="Proteomes" id="UP000281391">
    <property type="component" value="Chromosome"/>
</dbReference>